<feature type="binding site" description="axial binding residue" evidence="24">
    <location>
        <position position="444"/>
    </location>
    <ligand>
        <name>heme</name>
        <dbReference type="ChEBI" id="CHEBI:30413"/>
    </ligand>
    <ligandPart>
        <name>Fe</name>
        <dbReference type="ChEBI" id="CHEBI:18248"/>
    </ligandPart>
</feature>
<dbReference type="GO" id="GO:0005789">
    <property type="term" value="C:endoplasmic reticulum membrane"/>
    <property type="evidence" value="ECO:0007669"/>
    <property type="project" value="UniProtKB-SubCell"/>
</dbReference>
<feature type="coiled-coil region" evidence="25">
    <location>
        <begin position="639"/>
        <end position="673"/>
    </location>
</feature>
<comment type="caution">
    <text evidence="27">The sequence shown here is derived from an EMBL/GenBank/DDBJ whole genome shotgun (WGS) entry which is preliminary data.</text>
</comment>
<dbReference type="InterPro" id="IPR017972">
    <property type="entry name" value="Cyt_P450_CS"/>
</dbReference>
<dbReference type="GO" id="GO:0016132">
    <property type="term" value="P:brassinosteroid biosynthetic process"/>
    <property type="evidence" value="ECO:0007669"/>
    <property type="project" value="UniProtKB-KW"/>
</dbReference>
<feature type="coiled-coil region" evidence="25">
    <location>
        <begin position="569"/>
        <end position="596"/>
    </location>
</feature>
<evidence type="ECO:0000256" key="19">
    <source>
        <dbReference type="ARBA" id="ARBA00075093"/>
    </source>
</evidence>
<keyword evidence="23" id="KW-0444">Lipid biosynthesis</keyword>
<evidence type="ECO:0000256" key="15">
    <source>
        <dbReference type="ARBA" id="ARBA00050234"/>
    </source>
</evidence>
<evidence type="ECO:0000256" key="5">
    <source>
        <dbReference type="ARBA" id="ARBA00022617"/>
    </source>
</evidence>
<dbReference type="EC" id="1.14.14.147" evidence="18"/>
<comment type="pathway">
    <text evidence="17">Steroid biosynthesis.</text>
</comment>
<keyword evidence="23" id="KW-1069">Brassinosteroid biosynthesis</keyword>
<evidence type="ECO:0000256" key="22">
    <source>
        <dbReference type="ARBA" id="ARBA00083187"/>
    </source>
</evidence>
<keyword evidence="23" id="KW-0443">Lipid metabolism</keyword>
<dbReference type="GO" id="GO:0016125">
    <property type="term" value="P:sterol metabolic process"/>
    <property type="evidence" value="ECO:0007669"/>
    <property type="project" value="TreeGrafter"/>
</dbReference>
<comment type="cofactor">
    <cofactor evidence="1 24">
        <name>heme</name>
        <dbReference type="ChEBI" id="CHEBI:30413"/>
    </cofactor>
</comment>
<evidence type="ECO:0000256" key="17">
    <source>
        <dbReference type="ARBA" id="ARBA00060577"/>
    </source>
</evidence>
<dbReference type="SUPFAM" id="SSF48264">
    <property type="entry name" value="Cytochrome P450"/>
    <property type="match status" value="1"/>
</dbReference>
<comment type="catalytic activity">
    <reaction evidence="16">
        <text>3-epi-6-deoxocathasterone + reduced [NADPH--hemoprotein reductase] + O2 = 6-deoxotyphasterol + oxidized [NADPH--hemoprotein reductase] + H2O + H(+)</text>
        <dbReference type="Rhea" id="RHEA:27321"/>
        <dbReference type="Rhea" id="RHEA-COMP:11964"/>
        <dbReference type="Rhea" id="RHEA-COMP:11965"/>
        <dbReference type="ChEBI" id="CHEBI:15377"/>
        <dbReference type="ChEBI" id="CHEBI:15378"/>
        <dbReference type="ChEBI" id="CHEBI:15379"/>
        <dbReference type="ChEBI" id="CHEBI:20717"/>
        <dbReference type="ChEBI" id="CHEBI:57618"/>
        <dbReference type="ChEBI" id="CHEBI:58210"/>
        <dbReference type="ChEBI" id="CHEBI:59410"/>
        <dbReference type="EC" id="1.14.14.147"/>
    </reaction>
</comment>
<dbReference type="PANTHER" id="PTHR24286">
    <property type="entry name" value="CYTOCHROME P450 26"/>
    <property type="match status" value="1"/>
</dbReference>
<evidence type="ECO:0000256" key="12">
    <source>
        <dbReference type="ARBA" id="ARBA00023033"/>
    </source>
</evidence>
<evidence type="ECO:0000256" key="18">
    <source>
        <dbReference type="ARBA" id="ARBA00066344"/>
    </source>
</evidence>
<dbReference type="GO" id="GO:0005506">
    <property type="term" value="F:iron ion binding"/>
    <property type="evidence" value="ECO:0007669"/>
    <property type="project" value="InterPro"/>
</dbReference>
<accession>A0A314Z4U1</accession>
<evidence type="ECO:0000256" key="6">
    <source>
        <dbReference type="ARBA" id="ARBA00022692"/>
    </source>
</evidence>
<keyword evidence="25" id="KW-0175">Coiled coil</keyword>
<protein>
    <recommendedName>
        <fullName evidence="18">22alpha-hydroxysteroid 23-monooxygenase</fullName>
        <ecNumber evidence="18">1.14.14.147</ecNumber>
    </recommendedName>
    <alternativeName>
        <fullName evidence="21">(22R,23R)-22,23-dihydroxy-campest-4-en-3-one synthase</fullName>
    </alternativeName>
    <alternativeName>
        <fullName evidence="22">(22R,23R)-22,23-dihydroxycampesterol synthase</fullName>
    </alternativeName>
    <alternativeName>
        <fullName evidence="19">6-deoxoteasterone synthase</fullName>
    </alternativeName>
    <alternativeName>
        <fullName evidence="20">Teasterone synthase</fullName>
    </alternativeName>
</protein>
<reference evidence="27 28" key="1">
    <citation type="submission" date="2018-02" db="EMBL/GenBank/DDBJ databases">
        <title>Draft genome of wild Prunus yedoensis var. nudiflora.</title>
        <authorList>
            <person name="Baek S."/>
            <person name="Kim J.-H."/>
            <person name="Choi K."/>
            <person name="Kim G.-B."/>
            <person name="Cho A."/>
            <person name="Jang H."/>
            <person name="Shin C.-H."/>
            <person name="Yu H.-J."/>
            <person name="Mun J.-H."/>
        </authorList>
    </citation>
    <scope>NUCLEOTIDE SEQUENCE [LARGE SCALE GENOMIC DNA]</scope>
    <source>
        <strain evidence="28">cv. Jeju island</strain>
        <tissue evidence="27">Leaf</tissue>
    </source>
</reference>
<keyword evidence="8" id="KW-0752">Steroid biosynthesis</keyword>
<comment type="similarity">
    <text evidence="4">Belongs to the cytochrome P450 family.</text>
</comment>
<evidence type="ECO:0000256" key="11">
    <source>
        <dbReference type="ARBA" id="ARBA00023004"/>
    </source>
</evidence>
<dbReference type="PANTHER" id="PTHR24286:SF30">
    <property type="entry name" value="3-EPI-6-DEOXOCATHASTERONE 23-MONOOXYGENASE CYP90D1"/>
    <property type="match status" value="1"/>
</dbReference>
<evidence type="ECO:0000256" key="23">
    <source>
        <dbReference type="ARBA" id="ARBA00084112"/>
    </source>
</evidence>
<dbReference type="GO" id="GO:0048443">
    <property type="term" value="P:stamen development"/>
    <property type="evidence" value="ECO:0007669"/>
    <property type="project" value="UniProtKB-ARBA"/>
</dbReference>
<proteinExistence type="inferred from homology"/>
<dbReference type="GO" id="GO:0102097">
    <property type="term" value="F:22alpha-hydroxysteroid 23-monooxygenase activity"/>
    <property type="evidence" value="ECO:0007669"/>
    <property type="project" value="UniProtKB-EC"/>
</dbReference>
<dbReference type="GO" id="GO:0016709">
    <property type="term" value="F:oxidoreductase activity, acting on paired donors, with incorporation or reduction of molecular oxygen, NAD(P)H as one donor, and incorporation of one atom of oxygen"/>
    <property type="evidence" value="ECO:0007669"/>
    <property type="project" value="TreeGrafter"/>
</dbReference>
<evidence type="ECO:0000256" key="14">
    <source>
        <dbReference type="ARBA" id="ARBA00037910"/>
    </source>
</evidence>
<keyword evidence="6 26" id="KW-0812">Transmembrane</keyword>
<feature type="coiled-coil region" evidence="25">
    <location>
        <begin position="705"/>
        <end position="732"/>
    </location>
</feature>
<keyword evidence="9 26" id="KW-1133">Transmembrane helix</keyword>
<evidence type="ECO:0000256" key="24">
    <source>
        <dbReference type="PIRSR" id="PIRSR602401-1"/>
    </source>
</evidence>
<sequence>MDNLLIVLILAATTTAISILSIIFLYRNNSNLILRSKHRRRPLPLGTLGWPFLGETIEFVSCAYSDCPESFMDKRRHLYGKVFKSHIFGSPTIVSTDAEVSKFVLQSDAKAFVPSYPKSLTELMGKSSILLINGALQRRVHGLIGAFFKSPHLKAQITTDMQKYVQQSMANWRDDRPIYIQMKPKMSRERILSMKFEMIAFQVLVKALISLDPGADMEFLKKQFQEFIAGLMSLPINIPGSRLYRSLQAKKKMIQLVQKIIQARKKETSSISNEVARDVVDVLLSDTSGQLTDDLIADNMIDMMIPGEDSVPVLMTLAIKYLSDSPTALQQLTEENMKLKTLKDQLGEPLCWSDYLSLPFTQNVITETLRMGNIIIGVMRKAMKDVEIKGYLIPKGWCVFTYFRSVHLDENNYDWPYAFNPWRWQDKDMSSSNFTPFGGGQRLCPGLDLARLEASIFLHHFVTQFRWVAEEDTIVNFPTMNSPTKHTRKVNAHPFGTSNAEHIEVFIVQNFDQTEGYLTMAGRHRVPREAMNDRRGYPLEGPFGRGPPMRPLPHPAVLEEELEMQHAEIRRLLADNRRLVEDRMTLQRELGAAKEEIHRMNVAFSDIRAEEELQSRELFEKGRKLEADLRATEPLKNEAKQLRSEVQKLTSVRKELSTQVQTLTQDLARLQSDNQQIPLLRADIDGLHQELMHARNAIDYEKKANIELMEQRQAMEKNLVSMAREVEKLRADLARTDGRPWGAGGQYGMNFSSPKGAFPAAYGDGYGMHMGVADKGPMYGPGPASWGGPEKPRMTRR</sequence>
<comment type="pathway">
    <text evidence="3">Hormone biosynthesis.</text>
</comment>
<evidence type="ECO:0000256" key="10">
    <source>
        <dbReference type="ARBA" id="ARBA00023002"/>
    </source>
</evidence>
<keyword evidence="10" id="KW-0560">Oxidoreductase</keyword>
<comment type="pathway">
    <text evidence="14">Plant hormone biosynthesis; brassinosteroid biosynthesis.</text>
</comment>
<dbReference type="CDD" id="cd11043">
    <property type="entry name" value="CYP90-like"/>
    <property type="match status" value="1"/>
</dbReference>
<evidence type="ECO:0000256" key="8">
    <source>
        <dbReference type="ARBA" id="ARBA00022955"/>
    </source>
</evidence>
<keyword evidence="5 24" id="KW-0349">Heme</keyword>
<feature type="transmembrane region" description="Helical" evidence="26">
    <location>
        <begin position="6"/>
        <end position="26"/>
    </location>
</feature>
<evidence type="ECO:0000256" key="7">
    <source>
        <dbReference type="ARBA" id="ARBA00022723"/>
    </source>
</evidence>
<keyword evidence="7 24" id="KW-0479">Metal-binding</keyword>
<comment type="catalytic activity">
    <reaction evidence="15">
        <text>(22S,24R)-22-hydroxy-5alpha-ergostan-3-one + reduced [NADPH--hemoprotein reductase] + O2 = 3-dehydro-6-deoxoteasterone + oxidized [NADPH--hemoprotein reductase] + H2O + H(+)</text>
        <dbReference type="Rhea" id="RHEA:27325"/>
        <dbReference type="Rhea" id="RHEA-COMP:11964"/>
        <dbReference type="Rhea" id="RHEA-COMP:11965"/>
        <dbReference type="ChEBI" id="CHEBI:15377"/>
        <dbReference type="ChEBI" id="CHEBI:15378"/>
        <dbReference type="ChEBI" id="CHEBI:15379"/>
        <dbReference type="ChEBI" id="CHEBI:20710"/>
        <dbReference type="ChEBI" id="CHEBI:57618"/>
        <dbReference type="ChEBI" id="CHEBI:58210"/>
        <dbReference type="ChEBI" id="CHEBI:59411"/>
        <dbReference type="EC" id="1.14.14.147"/>
    </reaction>
</comment>
<dbReference type="GO" id="GO:0048441">
    <property type="term" value="P:petal development"/>
    <property type="evidence" value="ECO:0007669"/>
    <property type="project" value="UniProtKB-ARBA"/>
</dbReference>
<evidence type="ECO:0000256" key="21">
    <source>
        <dbReference type="ARBA" id="ARBA00078776"/>
    </source>
</evidence>
<keyword evidence="11 24" id="KW-0408">Iron</keyword>
<dbReference type="Pfam" id="PF00067">
    <property type="entry name" value="p450"/>
    <property type="match status" value="1"/>
</dbReference>
<dbReference type="InterPro" id="IPR001128">
    <property type="entry name" value="Cyt_P450"/>
</dbReference>
<dbReference type="InterPro" id="IPR002401">
    <property type="entry name" value="Cyt_P450_E_grp-I"/>
</dbReference>
<name>A0A314Z4U1_PRUYE</name>
<dbReference type="GO" id="GO:0048366">
    <property type="term" value="P:leaf development"/>
    <property type="evidence" value="ECO:0007669"/>
    <property type="project" value="UniProtKB-ARBA"/>
</dbReference>
<dbReference type="InterPro" id="IPR036396">
    <property type="entry name" value="Cyt_P450_sf"/>
</dbReference>
<evidence type="ECO:0000256" key="1">
    <source>
        <dbReference type="ARBA" id="ARBA00001971"/>
    </source>
</evidence>
<dbReference type="EMBL" id="PJQY01000311">
    <property type="protein sequence ID" value="PQQ13247.1"/>
    <property type="molecule type" value="Genomic_DNA"/>
</dbReference>
<evidence type="ECO:0000256" key="4">
    <source>
        <dbReference type="ARBA" id="ARBA00010617"/>
    </source>
</evidence>
<dbReference type="FunFam" id="1.10.630.10:FF:000048">
    <property type="entry name" value="3-epi-6-deoxocathasterone 23-monooxygenase CYP90D1"/>
    <property type="match status" value="1"/>
</dbReference>
<dbReference type="STRING" id="2094558.A0A314Z4U1"/>
<evidence type="ECO:0000256" key="9">
    <source>
        <dbReference type="ARBA" id="ARBA00022989"/>
    </source>
</evidence>
<evidence type="ECO:0000256" key="16">
    <source>
        <dbReference type="ARBA" id="ARBA00051572"/>
    </source>
</evidence>
<dbReference type="Proteomes" id="UP000250321">
    <property type="component" value="Unassembled WGS sequence"/>
</dbReference>
<dbReference type="GO" id="GO:0020037">
    <property type="term" value="F:heme binding"/>
    <property type="evidence" value="ECO:0007669"/>
    <property type="project" value="InterPro"/>
</dbReference>
<dbReference type="OrthoDB" id="2018286at2759"/>
<evidence type="ECO:0000256" key="20">
    <source>
        <dbReference type="ARBA" id="ARBA00076244"/>
    </source>
</evidence>
<keyword evidence="28" id="KW-1185">Reference proteome</keyword>
<dbReference type="PROSITE" id="PS00086">
    <property type="entry name" value="CYTOCHROME_P450"/>
    <property type="match status" value="1"/>
</dbReference>
<keyword evidence="13 26" id="KW-0472">Membrane</keyword>
<dbReference type="Gene3D" id="1.10.630.10">
    <property type="entry name" value="Cytochrome P450"/>
    <property type="match status" value="1"/>
</dbReference>
<organism evidence="27 28">
    <name type="scientific">Prunus yedoensis var. nudiflora</name>
    <dbReference type="NCBI Taxonomy" id="2094558"/>
    <lineage>
        <taxon>Eukaryota</taxon>
        <taxon>Viridiplantae</taxon>
        <taxon>Streptophyta</taxon>
        <taxon>Embryophyta</taxon>
        <taxon>Tracheophyta</taxon>
        <taxon>Spermatophyta</taxon>
        <taxon>Magnoliopsida</taxon>
        <taxon>eudicotyledons</taxon>
        <taxon>Gunneridae</taxon>
        <taxon>Pentapetalae</taxon>
        <taxon>rosids</taxon>
        <taxon>fabids</taxon>
        <taxon>Rosales</taxon>
        <taxon>Rosaceae</taxon>
        <taxon>Amygdaloideae</taxon>
        <taxon>Amygdaleae</taxon>
        <taxon>Prunus</taxon>
    </lineage>
</organism>
<evidence type="ECO:0000256" key="13">
    <source>
        <dbReference type="ARBA" id="ARBA00023136"/>
    </source>
</evidence>
<evidence type="ECO:0000313" key="27">
    <source>
        <dbReference type="EMBL" id="PQQ13247.1"/>
    </source>
</evidence>
<evidence type="ECO:0000256" key="3">
    <source>
        <dbReference type="ARBA" id="ARBA00004972"/>
    </source>
</evidence>
<evidence type="ECO:0000256" key="2">
    <source>
        <dbReference type="ARBA" id="ARBA00004389"/>
    </source>
</evidence>
<evidence type="ECO:0000313" key="28">
    <source>
        <dbReference type="Proteomes" id="UP000250321"/>
    </source>
</evidence>
<dbReference type="PRINTS" id="PR00463">
    <property type="entry name" value="EP450I"/>
</dbReference>
<evidence type="ECO:0000256" key="26">
    <source>
        <dbReference type="SAM" id="Phobius"/>
    </source>
</evidence>
<evidence type="ECO:0000256" key="25">
    <source>
        <dbReference type="SAM" id="Coils"/>
    </source>
</evidence>
<gene>
    <name evidence="27" type="ORF">Pyn_15676</name>
</gene>
<comment type="subcellular location">
    <subcellularLocation>
        <location evidence="2">Endoplasmic reticulum membrane</location>
        <topology evidence="2">Single-pass membrane protein</topology>
    </subcellularLocation>
</comment>
<dbReference type="GO" id="GO:0010268">
    <property type="term" value="P:brassinosteroid homeostasis"/>
    <property type="evidence" value="ECO:0007669"/>
    <property type="project" value="TreeGrafter"/>
</dbReference>
<dbReference type="AlphaFoldDB" id="A0A314Z4U1"/>
<keyword evidence="12 27" id="KW-0503">Monooxygenase</keyword>